<organism evidence="2">
    <name type="scientific">marine sediment metagenome</name>
    <dbReference type="NCBI Taxonomy" id="412755"/>
    <lineage>
        <taxon>unclassified sequences</taxon>
        <taxon>metagenomes</taxon>
        <taxon>ecological metagenomes</taxon>
    </lineage>
</organism>
<dbReference type="Gene3D" id="3.40.630.30">
    <property type="match status" value="1"/>
</dbReference>
<dbReference type="GO" id="GO:0016747">
    <property type="term" value="F:acyltransferase activity, transferring groups other than amino-acyl groups"/>
    <property type="evidence" value="ECO:0007669"/>
    <property type="project" value="InterPro"/>
</dbReference>
<dbReference type="SUPFAM" id="SSF55729">
    <property type="entry name" value="Acyl-CoA N-acyltransferases (Nat)"/>
    <property type="match status" value="1"/>
</dbReference>
<evidence type="ECO:0000313" key="2">
    <source>
        <dbReference type="EMBL" id="GAH01187.1"/>
    </source>
</evidence>
<reference evidence="2" key="1">
    <citation type="journal article" date="2014" name="Front. Microbiol.">
        <title>High frequency of phylogenetically diverse reductive dehalogenase-homologous genes in deep subseafloor sedimentary metagenomes.</title>
        <authorList>
            <person name="Kawai M."/>
            <person name="Futagami T."/>
            <person name="Toyoda A."/>
            <person name="Takaki Y."/>
            <person name="Nishi S."/>
            <person name="Hori S."/>
            <person name="Arai W."/>
            <person name="Tsubouchi T."/>
            <person name="Morono Y."/>
            <person name="Uchiyama I."/>
            <person name="Ito T."/>
            <person name="Fujiyama A."/>
            <person name="Inagaki F."/>
            <person name="Takami H."/>
        </authorList>
    </citation>
    <scope>NUCLEOTIDE SEQUENCE</scope>
    <source>
        <strain evidence="2">Expedition CK06-06</strain>
    </source>
</reference>
<feature type="domain" description="N-acetyltransferase" evidence="1">
    <location>
        <begin position="8"/>
        <end position="175"/>
    </location>
</feature>
<gene>
    <name evidence="2" type="ORF">S01H4_47676</name>
</gene>
<dbReference type="InterPro" id="IPR000182">
    <property type="entry name" value="GNAT_dom"/>
</dbReference>
<dbReference type="AlphaFoldDB" id="X1C1M3"/>
<name>X1C1M3_9ZZZZ</name>
<dbReference type="EMBL" id="BART01026795">
    <property type="protein sequence ID" value="GAH01187.1"/>
    <property type="molecule type" value="Genomic_DNA"/>
</dbReference>
<dbReference type="Pfam" id="PF13302">
    <property type="entry name" value="Acetyltransf_3"/>
    <property type="match status" value="1"/>
</dbReference>
<comment type="caution">
    <text evidence="2">The sequence shown here is derived from an EMBL/GenBank/DDBJ whole genome shotgun (WGS) entry which is preliminary data.</text>
</comment>
<dbReference type="PANTHER" id="PTHR43792">
    <property type="entry name" value="GNAT FAMILY, PUTATIVE (AFU_ORTHOLOGUE AFUA_3G00765)-RELATED-RELATED"/>
    <property type="match status" value="1"/>
</dbReference>
<evidence type="ECO:0000259" key="1">
    <source>
        <dbReference type="PROSITE" id="PS51186"/>
    </source>
</evidence>
<dbReference type="InterPro" id="IPR016181">
    <property type="entry name" value="Acyl_CoA_acyltransferase"/>
</dbReference>
<dbReference type="PANTHER" id="PTHR43792:SF1">
    <property type="entry name" value="N-ACETYLTRANSFERASE DOMAIN-CONTAINING PROTEIN"/>
    <property type="match status" value="1"/>
</dbReference>
<proteinExistence type="predicted"/>
<dbReference type="InterPro" id="IPR051531">
    <property type="entry name" value="N-acetyltransferase"/>
</dbReference>
<protein>
    <recommendedName>
        <fullName evidence="1">N-acetyltransferase domain-containing protein</fullName>
    </recommendedName>
</protein>
<dbReference type="PROSITE" id="PS51186">
    <property type="entry name" value="GNAT"/>
    <property type="match status" value="1"/>
</dbReference>
<sequence length="178" mass="20384">MKIETNRLVLITITLTDLEDIHKLHSIPEVDRYNTLGIPENMEETRKLVGPVLKEQKLTPRKDYTFKIVIKESNEFIGLAGITLSLDKFRLGEIYFKLAPAYWGKGYATEVSKMLIETGFEVFKLHKVEAGADTENIASIKVLEKSGMVREGLRRKILPIRGAWRDGYLYAITEDDPR</sequence>
<accession>X1C1M3</accession>